<evidence type="ECO:0000259" key="5">
    <source>
        <dbReference type="PROSITE" id="PS50931"/>
    </source>
</evidence>
<dbReference type="Pfam" id="PF03466">
    <property type="entry name" value="LysR_substrate"/>
    <property type="match status" value="1"/>
</dbReference>
<sequence>MQDFRTETFLDVCDTLSYTRTAQRLNITQPAVSQHISHLESAYGAKLFDYRNRRLSLTKAGEVLRDALAVMVHDERLVKERIASLSGARRTLGFGVTMTAGEYVIARPLARFLLQRPDLQVRIVASGTEDLLAMLHEGSLDCALVEGFFDKGEYDGSVFCTEELVAVCAPGSDLAEAPRSLEDLLGEHLVVREDGSGTRAVLEHALAARNLSLDGFARTTEVTSINIIKTLVANGYGIAFLYESAVRADCEAGVLQKIELAEPPISHDMTFIWLKGSLFESEFRGLVGDLASCAYASECGDAPSS</sequence>
<comment type="caution">
    <text evidence="6">The sequence shown here is derived from an EMBL/GenBank/DDBJ whole genome shotgun (WGS) entry which is preliminary data.</text>
</comment>
<keyword evidence="3" id="KW-0238">DNA-binding</keyword>
<feature type="domain" description="HTH lysR-type" evidence="5">
    <location>
        <begin position="1"/>
        <end position="58"/>
    </location>
</feature>
<dbReference type="PANTHER" id="PTHR30126:SF91">
    <property type="entry name" value="LYSR FAMILY TRANSCRIPTIONAL REGULATOR"/>
    <property type="match status" value="1"/>
</dbReference>
<comment type="similarity">
    <text evidence="1">Belongs to the LysR transcriptional regulatory family.</text>
</comment>
<dbReference type="PROSITE" id="PS50931">
    <property type="entry name" value="HTH_LYSR"/>
    <property type="match status" value="1"/>
</dbReference>
<dbReference type="EMBL" id="JBBNOP010000013">
    <property type="protein sequence ID" value="MEQ3363900.1"/>
    <property type="molecule type" value="Genomic_DNA"/>
</dbReference>
<evidence type="ECO:0000313" key="6">
    <source>
        <dbReference type="EMBL" id="MEQ3363900.1"/>
    </source>
</evidence>
<evidence type="ECO:0000313" key="7">
    <source>
        <dbReference type="Proteomes" id="UP001487305"/>
    </source>
</evidence>
<evidence type="ECO:0000256" key="4">
    <source>
        <dbReference type="ARBA" id="ARBA00023163"/>
    </source>
</evidence>
<dbReference type="SUPFAM" id="SSF46785">
    <property type="entry name" value="Winged helix' DNA-binding domain"/>
    <property type="match status" value="1"/>
</dbReference>
<organism evidence="6 7">
    <name type="scientific">Raoultibacter massiliensis</name>
    <dbReference type="NCBI Taxonomy" id="1852371"/>
    <lineage>
        <taxon>Bacteria</taxon>
        <taxon>Bacillati</taxon>
        <taxon>Actinomycetota</taxon>
        <taxon>Coriobacteriia</taxon>
        <taxon>Eggerthellales</taxon>
        <taxon>Eggerthellaceae</taxon>
        <taxon>Raoultibacter</taxon>
    </lineage>
</organism>
<dbReference type="InterPro" id="IPR005119">
    <property type="entry name" value="LysR_subst-bd"/>
</dbReference>
<dbReference type="Pfam" id="PF00126">
    <property type="entry name" value="HTH_1"/>
    <property type="match status" value="1"/>
</dbReference>
<evidence type="ECO:0000256" key="2">
    <source>
        <dbReference type="ARBA" id="ARBA00023015"/>
    </source>
</evidence>
<evidence type="ECO:0000256" key="3">
    <source>
        <dbReference type="ARBA" id="ARBA00023125"/>
    </source>
</evidence>
<dbReference type="InterPro" id="IPR036390">
    <property type="entry name" value="WH_DNA-bd_sf"/>
</dbReference>
<dbReference type="Gene3D" id="3.40.190.10">
    <property type="entry name" value="Periplasmic binding protein-like II"/>
    <property type="match status" value="2"/>
</dbReference>
<gene>
    <name evidence="6" type="ORF">AAA083_13025</name>
</gene>
<protein>
    <submittedName>
        <fullName evidence="6">LysR family transcriptional regulator</fullName>
    </submittedName>
</protein>
<accession>A0ABV1JFN5</accession>
<keyword evidence="2" id="KW-0805">Transcription regulation</keyword>
<dbReference type="InterPro" id="IPR036388">
    <property type="entry name" value="WH-like_DNA-bd_sf"/>
</dbReference>
<keyword evidence="7" id="KW-1185">Reference proteome</keyword>
<dbReference type="SUPFAM" id="SSF53850">
    <property type="entry name" value="Periplasmic binding protein-like II"/>
    <property type="match status" value="1"/>
</dbReference>
<dbReference type="PRINTS" id="PR00039">
    <property type="entry name" value="HTHLYSR"/>
</dbReference>
<dbReference type="PANTHER" id="PTHR30126">
    <property type="entry name" value="HTH-TYPE TRANSCRIPTIONAL REGULATOR"/>
    <property type="match status" value="1"/>
</dbReference>
<dbReference type="InterPro" id="IPR000847">
    <property type="entry name" value="LysR_HTH_N"/>
</dbReference>
<keyword evidence="4" id="KW-0804">Transcription</keyword>
<reference evidence="6 7" key="1">
    <citation type="submission" date="2024-04" db="EMBL/GenBank/DDBJ databases">
        <title>Human intestinal bacterial collection.</title>
        <authorList>
            <person name="Pauvert C."/>
            <person name="Hitch T.C.A."/>
            <person name="Clavel T."/>
        </authorList>
    </citation>
    <scope>NUCLEOTIDE SEQUENCE [LARGE SCALE GENOMIC DNA]</scope>
    <source>
        <strain evidence="6 7">CLA-KB-H42</strain>
    </source>
</reference>
<dbReference type="RefSeq" id="WP_102375892.1">
    <property type="nucleotide sequence ID" value="NZ_JBBNOP010000013.1"/>
</dbReference>
<name>A0ABV1JFN5_9ACTN</name>
<dbReference type="Proteomes" id="UP001487305">
    <property type="component" value="Unassembled WGS sequence"/>
</dbReference>
<dbReference type="Gene3D" id="1.10.10.10">
    <property type="entry name" value="Winged helix-like DNA-binding domain superfamily/Winged helix DNA-binding domain"/>
    <property type="match status" value="1"/>
</dbReference>
<proteinExistence type="inferred from homology"/>
<evidence type="ECO:0000256" key="1">
    <source>
        <dbReference type="ARBA" id="ARBA00009437"/>
    </source>
</evidence>